<dbReference type="KEGG" id="vab:WPS_17900"/>
<proteinExistence type="inferred from homology"/>
<comment type="similarity">
    <text evidence="1">Belongs to the peptidase A31 family.</text>
</comment>
<dbReference type="InterPro" id="IPR000671">
    <property type="entry name" value="Peptidase_A31"/>
</dbReference>
<evidence type="ECO:0000313" key="6">
    <source>
        <dbReference type="Proteomes" id="UP001317532"/>
    </source>
</evidence>
<dbReference type="Pfam" id="PF01750">
    <property type="entry name" value="HycI"/>
    <property type="match status" value="1"/>
</dbReference>
<keyword evidence="4" id="KW-0378">Hydrolase</keyword>
<dbReference type="PRINTS" id="PR00446">
    <property type="entry name" value="HYDRGNUPTAKE"/>
</dbReference>
<organism evidence="5 6">
    <name type="scientific">Vulcanimicrobium alpinum</name>
    <dbReference type="NCBI Taxonomy" id="3016050"/>
    <lineage>
        <taxon>Bacteria</taxon>
        <taxon>Bacillati</taxon>
        <taxon>Vulcanimicrobiota</taxon>
        <taxon>Vulcanimicrobiia</taxon>
        <taxon>Vulcanimicrobiales</taxon>
        <taxon>Vulcanimicrobiaceae</taxon>
        <taxon>Vulcanimicrobium</taxon>
    </lineage>
</organism>
<keyword evidence="3" id="KW-0064">Aspartyl protease</keyword>
<dbReference type="GO" id="GO:0008047">
    <property type="term" value="F:enzyme activator activity"/>
    <property type="evidence" value="ECO:0007669"/>
    <property type="project" value="InterPro"/>
</dbReference>
<keyword evidence="6" id="KW-1185">Reference proteome</keyword>
<protein>
    <submittedName>
        <fullName evidence="5">Peptidase M52</fullName>
    </submittedName>
</protein>
<gene>
    <name evidence="5" type="ORF">WPS_17900</name>
</gene>
<evidence type="ECO:0000313" key="5">
    <source>
        <dbReference type="EMBL" id="BDE06514.1"/>
    </source>
</evidence>
<dbReference type="SUPFAM" id="SSF53163">
    <property type="entry name" value="HybD-like"/>
    <property type="match status" value="1"/>
</dbReference>
<dbReference type="GO" id="GO:0016485">
    <property type="term" value="P:protein processing"/>
    <property type="evidence" value="ECO:0007669"/>
    <property type="project" value="TreeGrafter"/>
</dbReference>
<dbReference type="AlphaFoldDB" id="A0AAN1XW78"/>
<name>A0AAN1XW78_UNVUL</name>
<dbReference type="InterPro" id="IPR023430">
    <property type="entry name" value="Pept_HybD-like_dom_sf"/>
</dbReference>
<evidence type="ECO:0000256" key="4">
    <source>
        <dbReference type="ARBA" id="ARBA00022801"/>
    </source>
</evidence>
<accession>A0AAN1XW78</accession>
<reference evidence="5 6" key="1">
    <citation type="journal article" date="2022" name="ISME Commun">
        <title>Vulcanimicrobium alpinus gen. nov. sp. nov., the first cultivated representative of the candidate phylum 'Eremiobacterota', is a metabolically versatile aerobic anoxygenic phototroph.</title>
        <authorList>
            <person name="Yabe S."/>
            <person name="Muto K."/>
            <person name="Abe K."/>
            <person name="Yokota A."/>
            <person name="Staudigel H."/>
            <person name="Tebo B.M."/>
        </authorList>
    </citation>
    <scope>NUCLEOTIDE SEQUENCE [LARGE SCALE GENOMIC DNA]</scope>
    <source>
        <strain evidence="5 6">WC8-2</strain>
    </source>
</reference>
<dbReference type="EMBL" id="AP025523">
    <property type="protein sequence ID" value="BDE06514.1"/>
    <property type="molecule type" value="Genomic_DNA"/>
</dbReference>
<dbReference type="Gene3D" id="3.40.50.1450">
    <property type="entry name" value="HybD-like"/>
    <property type="match status" value="1"/>
</dbReference>
<dbReference type="GO" id="GO:0004190">
    <property type="term" value="F:aspartic-type endopeptidase activity"/>
    <property type="evidence" value="ECO:0007669"/>
    <property type="project" value="UniProtKB-KW"/>
</dbReference>
<evidence type="ECO:0000256" key="2">
    <source>
        <dbReference type="ARBA" id="ARBA00022670"/>
    </source>
</evidence>
<keyword evidence="2" id="KW-0645">Protease</keyword>
<dbReference type="Proteomes" id="UP001317532">
    <property type="component" value="Chromosome"/>
</dbReference>
<dbReference type="PANTHER" id="PTHR30302:SF1">
    <property type="entry name" value="HYDROGENASE 2 MATURATION PROTEASE"/>
    <property type="match status" value="1"/>
</dbReference>
<sequence>MTILVAGVGNIFFGDDGVGPAVAAALAQEATDDVRIVDAGIAGIHLAYDLTAGCDRVLIVDAVRRDEPPGTLVLLEPPDAAAAGSPDPHGMELHATFAYARALGGELPPIAILGIVPENVDEGIGLSRAVAAAIAPACTMVRRILHDWQTRGAACGAREKETV</sequence>
<evidence type="ECO:0000256" key="1">
    <source>
        <dbReference type="ARBA" id="ARBA00006814"/>
    </source>
</evidence>
<dbReference type="PANTHER" id="PTHR30302">
    <property type="entry name" value="HYDROGENASE 1 MATURATION PROTEASE"/>
    <property type="match status" value="1"/>
</dbReference>
<dbReference type="RefSeq" id="WP_317997466.1">
    <property type="nucleotide sequence ID" value="NZ_AP025523.1"/>
</dbReference>
<evidence type="ECO:0000256" key="3">
    <source>
        <dbReference type="ARBA" id="ARBA00022750"/>
    </source>
</evidence>
<dbReference type="NCBIfam" id="TIGR00072">
    <property type="entry name" value="hydrog_prot"/>
    <property type="match status" value="1"/>
</dbReference>